<gene>
    <name evidence="1" type="ORF">AYBTSS11_LOCUS31504</name>
</gene>
<dbReference type="Proteomes" id="UP001189624">
    <property type="component" value="Chromosome 11"/>
</dbReference>
<sequence>MKDSLEVAMKIASQVTWGLLVRARNADSSQETHGNGPDTVGLCKREFKWILEA</sequence>
<dbReference type="Gramene" id="rna-AYBTSS11_LOCUS31504">
    <property type="protein sequence ID" value="CAJ1979290.1"/>
    <property type="gene ID" value="gene-AYBTSS11_LOCUS31504"/>
</dbReference>
<reference evidence="1" key="1">
    <citation type="submission" date="2023-10" db="EMBL/GenBank/DDBJ databases">
        <authorList>
            <person name="Domelevo Entfellner J.-B."/>
        </authorList>
    </citation>
    <scope>NUCLEOTIDE SEQUENCE</scope>
</reference>
<accession>A0AA86W5X4</accession>
<evidence type="ECO:0000313" key="1">
    <source>
        <dbReference type="EMBL" id="CAJ1979290.1"/>
    </source>
</evidence>
<organism evidence="1 2">
    <name type="scientific">Sphenostylis stenocarpa</name>
    <dbReference type="NCBI Taxonomy" id="92480"/>
    <lineage>
        <taxon>Eukaryota</taxon>
        <taxon>Viridiplantae</taxon>
        <taxon>Streptophyta</taxon>
        <taxon>Embryophyta</taxon>
        <taxon>Tracheophyta</taxon>
        <taxon>Spermatophyta</taxon>
        <taxon>Magnoliopsida</taxon>
        <taxon>eudicotyledons</taxon>
        <taxon>Gunneridae</taxon>
        <taxon>Pentapetalae</taxon>
        <taxon>rosids</taxon>
        <taxon>fabids</taxon>
        <taxon>Fabales</taxon>
        <taxon>Fabaceae</taxon>
        <taxon>Papilionoideae</taxon>
        <taxon>50 kb inversion clade</taxon>
        <taxon>NPAAA clade</taxon>
        <taxon>indigoferoid/millettioid clade</taxon>
        <taxon>Phaseoleae</taxon>
        <taxon>Sphenostylis</taxon>
    </lineage>
</organism>
<keyword evidence="2" id="KW-1185">Reference proteome</keyword>
<dbReference type="AlphaFoldDB" id="A0AA86W5X4"/>
<protein>
    <submittedName>
        <fullName evidence="1">Uncharacterized protein</fullName>
    </submittedName>
</protein>
<proteinExistence type="predicted"/>
<evidence type="ECO:0000313" key="2">
    <source>
        <dbReference type="Proteomes" id="UP001189624"/>
    </source>
</evidence>
<dbReference type="EMBL" id="OY731408">
    <property type="protein sequence ID" value="CAJ1979290.1"/>
    <property type="molecule type" value="Genomic_DNA"/>
</dbReference>
<name>A0AA86W5X4_9FABA</name>